<evidence type="ECO:0000256" key="2">
    <source>
        <dbReference type="ARBA" id="ARBA00009152"/>
    </source>
</evidence>
<dbReference type="InterPro" id="IPR010140">
    <property type="entry name" value="Histidinol_P_phosphatase_HisJ"/>
</dbReference>
<reference evidence="11" key="1">
    <citation type="journal article" date="2010" name="Stand. Genomic Sci.">
        <title>Complete genome sequence of 'Thermobaculum terrenum' type strain (YNP1).</title>
        <authorList>
            <person name="Kiss H."/>
            <person name="Cleland D."/>
            <person name="Lapidus A."/>
            <person name="Lucas S."/>
            <person name="Glavina Del Rio T."/>
            <person name="Nolan M."/>
            <person name="Tice H."/>
            <person name="Han C."/>
            <person name="Goodwin L."/>
            <person name="Pitluck S."/>
            <person name="Liolios K."/>
            <person name="Ivanova N."/>
            <person name="Mavromatis K."/>
            <person name="Ovchinnikova G."/>
            <person name="Pati A."/>
            <person name="Chen A."/>
            <person name="Palaniappan K."/>
            <person name="Land M."/>
            <person name="Hauser L."/>
            <person name="Chang Y."/>
            <person name="Jeffries C."/>
            <person name="Lu M."/>
            <person name="Brettin T."/>
            <person name="Detter J."/>
            <person name="Goker M."/>
            <person name="Tindall B."/>
            <person name="Beck B."/>
            <person name="McDermott T."/>
            <person name="Woyke T."/>
            <person name="Bristow J."/>
            <person name="Eisen J."/>
            <person name="Markowitz V."/>
            <person name="Hugenholtz P."/>
            <person name="Kyrpides N."/>
            <person name="Klenk H."/>
            <person name="Cheng J."/>
        </authorList>
    </citation>
    <scope>NUCLEOTIDE SEQUENCE [LARGE SCALE GENOMIC DNA]</scope>
    <source>
        <strain evidence="11">ATCC BAA-798 / YNP1</strain>
    </source>
</reference>
<evidence type="ECO:0000256" key="8">
    <source>
        <dbReference type="RuleBase" id="RU366003"/>
    </source>
</evidence>
<keyword evidence="5 8" id="KW-0378">Hydrolase</keyword>
<evidence type="ECO:0000256" key="4">
    <source>
        <dbReference type="ARBA" id="ARBA00022605"/>
    </source>
</evidence>
<keyword evidence="4 8" id="KW-0028">Amino-acid biosynthesis</keyword>
<dbReference type="Gene3D" id="3.20.20.140">
    <property type="entry name" value="Metal-dependent hydrolases"/>
    <property type="match status" value="1"/>
</dbReference>
<dbReference type="PANTHER" id="PTHR21039">
    <property type="entry name" value="HISTIDINOL PHOSPHATASE-RELATED"/>
    <property type="match status" value="1"/>
</dbReference>
<dbReference type="EMBL" id="CP001825">
    <property type="protein sequence ID" value="ACZ42395.1"/>
    <property type="molecule type" value="Genomic_DNA"/>
</dbReference>
<dbReference type="AlphaFoldDB" id="D1CC80"/>
<dbReference type="Proteomes" id="UP000000323">
    <property type="component" value="Chromosome 1"/>
</dbReference>
<evidence type="ECO:0000256" key="6">
    <source>
        <dbReference type="ARBA" id="ARBA00023102"/>
    </source>
</evidence>
<keyword evidence="6 8" id="KW-0368">Histidine biosynthesis</keyword>
<accession>D1CC80</accession>
<comment type="catalytic activity">
    <reaction evidence="7 8">
        <text>L-histidinol phosphate + H2O = L-histidinol + phosphate</text>
        <dbReference type="Rhea" id="RHEA:14465"/>
        <dbReference type="ChEBI" id="CHEBI:15377"/>
        <dbReference type="ChEBI" id="CHEBI:43474"/>
        <dbReference type="ChEBI" id="CHEBI:57699"/>
        <dbReference type="ChEBI" id="CHEBI:57980"/>
        <dbReference type="EC" id="3.1.3.15"/>
    </reaction>
</comment>
<dbReference type="EC" id="3.1.3.15" evidence="3 8"/>
<evidence type="ECO:0000313" key="11">
    <source>
        <dbReference type="Proteomes" id="UP000000323"/>
    </source>
</evidence>
<dbReference type="Pfam" id="PF02811">
    <property type="entry name" value="PHP"/>
    <property type="match status" value="1"/>
</dbReference>
<proteinExistence type="inferred from homology"/>
<dbReference type="CDD" id="cd12110">
    <property type="entry name" value="PHP_HisPPase_Hisj_like"/>
    <property type="match status" value="1"/>
</dbReference>
<dbReference type="KEGG" id="ttr:Tter_1489"/>
<gene>
    <name evidence="10" type="ordered locus">Tter_1489</name>
</gene>
<name>D1CC80_THET1</name>
<dbReference type="InterPro" id="IPR016195">
    <property type="entry name" value="Pol/histidinol_Pase-like"/>
</dbReference>
<organism evidence="10 11">
    <name type="scientific">Thermobaculum terrenum (strain ATCC BAA-798 / CCMEE 7001 / YNP1)</name>
    <dbReference type="NCBI Taxonomy" id="525904"/>
    <lineage>
        <taxon>Bacteria</taxon>
        <taxon>Bacillati</taxon>
        <taxon>Chloroflexota</taxon>
        <taxon>Chloroflexia</taxon>
        <taxon>Candidatus Thermobaculales</taxon>
        <taxon>Candidatus Thermobaculaceae</taxon>
        <taxon>Thermobaculum</taxon>
    </lineage>
</organism>
<dbReference type="NCBIfam" id="NF005596">
    <property type="entry name" value="PRK07328.1"/>
    <property type="match status" value="1"/>
</dbReference>
<dbReference type="PANTHER" id="PTHR21039:SF0">
    <property type="entry name" value="HISTIDINOL-PHOSPHATASE"/>
    <property type="match status" value="1"/>
</dbReference>
<dbReference type="HOGENOM" id="CLU_054611_2_0_0"/>
<comment type="pathway">
    <text evidence="1 8">Amino-acid biosynthesis; L-histidine biosynthesis; L-histidine from 5-phospho-alpha-D-ribose 1-diphosphate: step 8/9.</text>
</comment>
<dbReference type="STRING" id="525904.Tter_1489"/>
<evidence type="ECO:0000256" key="5">
    <source>
        <dbReference type="ARBA" id="ARBA00022801"/>
    </source>
</evidence>
<dbReference type="NCBIfam" id="TIGR01856">
    <property type="entry name" value="hisJ_fam"/>
    <property type="match status" value="1"/>
</dbReference>
<sequence length="272" mass="31168">MSKTLFDYHNHTYLCGHATGTAEEYVVAAIRLGLTEIGISDHIPMYWLPVDKRDPTIAMSEDKLESYVDTVLSLKSVYPEITIRLGIEADYIPGSEEKLERLLEQYPWDYVYGSVHFIDDWGFDNPEYAHRYEEWDLLELYEKYFEIIASAARSRLFDIIGHIDVIKKWGHEPLESPIELYKHVADVIAESGLAVELNTAGYRKPVGKLYPSGDLLRELVSREVDFVLGSDSHQPSEVGYRLEDALHEAQAYGAIRLVGFSQRRKFSMGQVE</sequence>
<evidence type="ECO:0000256" key="1">
    <source>
        <dbReference type="ARBA" id="ARBA00004970"/>
    </source>
</evidence>
<keyword evidence="11" id="KW-1185">Reference proteome</keyword>
<dbReference type="InterPro" id="IPR004013">
    <property type="entry name" value="PHP_dom"/>
</dbReference>
<dbReference type="UniPathway" id="UPA00031">
    <property type="reaction ID" value="UER00013"/>
</dbReference>
<dbReference type="eggNOG" id="COG1387">
    <property type="taxonomic scope" value="Bacteria"/>
</dbReference>
<dbReference type="SUPFAM" id="SSF89550">
    <property type="entry name" value="PHP domain-like"/>
    <property type="match status" value="1"/>
</dbReference>
<evidence type="ECO:0000256" key="7">
    <source>
        <dbReference type="ARBA" id="ARBA00049158"/>
    </source>
</evidence>
<dbReference type="GO" id="GO:0004401">
    <property type="term" value="F:histidinol-phosphatase activity"/>
    <property type="evidence" value="ECO:0007669"/>
    <property type="project" value="UniProtKB-UniRule"/>
</dbReference>
<evidence type="ECO:0000313" key="10">
    <source>
        <dbReference type="EMBL" id="ACZ42395.1"/>
    </source>
</evidence>
<evidence type="ECO:0000256" key="3">
    <source>
        <dbReference type="ARBA" id="ARBA00013085"/>
    </source>
</evidence>
<feature type="domain" description="PHP" evidence="9">
    <location>
        <begin position="7"/>
        <end position="200"/>
    </location>
</feature>
<dbReference type="GO" id="GO:0000105">
    <property type="term" value="P:L-histidine biosynthetic process"/>
    <property type="evidence" value="ECO:0007669"/>
    <property type="project" value="UniProtKB-UniRule"/>
</dbReference>
<comment type="similarity">
    <text evidence="2 8">Belongs to the PHP hydrolase family. HisK subfamily.</text>
</comment>
<protein>
    <recommendedName>
        <fullName evidence="3 8">Histidinol-phosphatase</fullName>
        <shortName evidence="8">HolPase</shortName>
        <ecNumber evidence="3 8">3.1.3.15</ecNumber>
    </recommendedName>
</protein>
<evidence type="ECO:0000259" key="9">
    <source>
        <dbReference type="Pfam" id="PF02811"/>
    </source>
</evidence>
<dbReference type="GO" id="GO:0005737">
    <property type="term" value="C:cytoplasm"/>
    <property type="evidence" value="ECO:0007669"/>
    <property type="project" value="TreeGrafter"/>
</dbReference>